<dbReference type="eggNOG" id="COG1898">
    <property type="taxonomic scope" value="Bacteria"/>
</dbReference>
<dbReference type="GO" id="GO:0008830">
    <property type="term" value="F:dTDP-4-dehydrorhamnose 3,5-epimerase activity"/>
    <property type="evidence" value="ECO:0007669"/>
    <property type="project" value="UniProtKB-EC"/>
</dbReference>
<name>B6IYF4_RHOCS</name>
<dbReference type="Gene3D" id="2.60.120.10">
    <property type="entry name" value="Jelly Rolls"/>
    <property type="match status" value="1"/>
</dbReference>
<keyword evidence="11" id="KW-1185">Reference proteome</keyword>
<evidence type="ECO:0000256" key="6">
    <source>
        <dbReference type="ARBA" id="ARBA00031424"/>
    </source>
</evidence>
<dbReference type="Proteomes" id="UP000001591">
    <property type="component" value="Chromosome"/>
</dbReference>
<keyword evidence="10" id="KW-0413">Isomerase</keyword>
<evidence type="ECO:0000256" key="7">
    <source>
        <dbReference type="ARBA" id="ARBA00033311"/>
    </source>
</evidence>
<proteinExistence type="predicted"/>
<evidence type="ECO:0000256" key="9">
    <source>
        <dbReference type="PIRSR" id="PIRSR600888-3"/>
    </source>
</evidence>
<organism evidence="10 11">
    <name type="scientific">Rhodospirillum centenum (strain ATCC 51521 / SW)</name>
    <dbReference type="NCBI Taxonomy" id="414684"/>
    <lineage>
        <taxon>Bacteria</taxon>
        <taxon>Pseudomonadati</taxon>
        <taxon>Pseudomonadota</taxon>
        <taxon>Alphaproteobacteria</taxon>
        <taxon>Rhodospirillales</taxon>
        <taxon>Rhodospirillaceae</taxon>
        <taxon>Rhodospirillum</taxon>
    </lineage>
</organism>
<evidence type="ECO:0000313" key="11">
    <source>
        <dbReference type="Proteomes" id="UP000001591"/>
    </source>
</evidence>
<dbReference type="STRING" id="414684.RC1_3987"/>
<evidence type="ECO:0000256" key="8">
    <source>
        <dbReference type="PIRSR" id="PIRSR600888-1"/>
    </source>
</evidence>
<dbReference type="PANTHER" id="PTHR21047">
    <property type="entry name" value="DTDP-6-DEOXY-D-GLUCOSE-3,5 EPIMERASE"/>
    <property type="match status" value="1"/>
</dbReference>
<evidence type="ECO:0000256" key="1">
    <source>
        <dbReference type="ARBA" id="ARBA00001298"/>
    </source>
</evidence>
<sequence>MRFEPTAIAEARLVRLKAHRDDRGAFARTWCRQTFADAGIDFDFVQANWSVTRSRGTVRGMHFQRAPHAESKLVRITRGRVHDVIVDLRAGSPTRGRLHSLELGEGDDTMLYIPAGVAHGFQTLTDDVTVEYFMGGEPYRPEYYDGFRHDDPAVAIRWPLPPGPVSDKDLSWPPLAQRFPWLLPAAAPAPATPAL</sequence>
<dbReference type="SUPFAM" id="SSF51182">
    <property type="entry name" value="RmlC-like cupins"/>
    <property type="match status" value="1"/>
</dbReference>
<evidence type="ECO:0000256" key="2">
    <source>
        <dbReference type="ARBA" id="ARBA00001997"/>
    </source>
</evidence>
<feature type="active site" description="Proton acceptor" evidence="8">
    <location>
        <position position="62"/>
    </location>
</feature>
<feature type="active site" description="Proton donor" evidence="8">
    <location>
        <position position="132"/>
    </location>
</feature>
<dbReference type="PANTHER" id="PTHR21047:SF2">
    <property type="entry name" value="THYMIDINE DIPHOSPHO-4-KETO-RHAMNOSE 3,5-EPIMERASE"/>
    <property type="match status" value="1"/>
</dbReference>
<evidence type="ECO:0000313" key="10">
    <source>
        <dbReference type="EMBL" id="ACJ01328.1"/>
    </source>
</evidence>
<dbReference type="RefSeq" id="WP_012569101.1">
    <property type="nucleotide sequence ID" value="NC_011420.2"/>
</dbReference>
<dbReference type="OrthoDB" id="9800680at2"/>
<dbReference type="EMBL" id="CP000613">
    <property type="protein sequence ID" value="ACJ01328.1"/>
    <property type="molecule type" value="Genomic_DNA"/>
</dbReference>
<accession>B6IYF4</accession>
<dbReference type="KEGG" id="rce:RC1_3987"/>
<dbReference type="GO" id="GO:0019305">
    <property type="term" value="P:dTDP-rhamnose biosynthetic process"/>
    <property type="evidence" value="ECO:0007669"/>
    <property type="project" value="TreeGrafter"/>
</dbReference>
<comment type="catalytic activity">
    <reaction evidence="1">
        <text>dTDP-4-dehydro-6-deoxy-alpha-D-glucose = dTDP-4-dehydro-beta-L-rhamnose</text>
        <dbReference type="Rhea" id="RHEA:16969"/>
        <dbReference type="ChEBI" id="CHEBI:57649"/>
        <dbReference type="ChEBI" id="CHEBI:62830"/>
        <dbReference type="EC" id="5.1.3.13"/>
    </reaction>
</comment>
<dbReference type="InterPro" id="IPR000888">
    <property type="entry name" value="RmlC-like"/>
</dbReference>
<dbReference type="HOGENOM" id="CLU_090940_1_0_5"/>
<dbReference type="GO" id="GO:0005829">
    <property type="term" value="C:cytosol"/>
    <property type="evidence" value="ECO:0007669"/>
    <property type="project" value="TreeGrafter"/>
</dbReference>
<protein>
    <recommendedName>
        <fullName evidence="4">dTDP-4-dehydrorhamnose 3,5-epimerase</fullName>
        <ecNumber evidence="3">5.1.3.13</ecNumber>
    </recommendedName>
    <alternativeName>
        <fullName evidence="6">Thymidine diphospho-4-keto-rhamnose 3,5-epimerase</fullName>
    </alternativeName>
    <alternativeName>
        <fullName evidence="5">dTDP-4-keto-6-deoxyglucose 3,5-epimerase</fullName>
    </alternativeName>
    <alternativeName>
        <fullName evidence="7">dTDP-6-deoxy-D-xylo-4-hexulose 3,5-epimerase</fullName>
    </alternativeName>
</protein>
<feature type="site" description="Participates in a stacking interaction with the thymidine ring of dTDP-4-oxo-6-deoxyglucose" evidence="9">
    <location>
        <position position="139"/>
    </location>
</feature>
<dbReference type="EC" id="5.1.3.13" evidence="3"/>
<dbReference type="InterPro" id="IPR014710">
    <property type="entry name" value="RmlC-like_jellyroll"/>
</dbReference>
<dbReference type="AlphaFoldDB" id="B6IYF4"/>
<evidence type="ECO:0000256" key="4">
    <source>
        <dbReference type="ARBA" id="ARBA00019595"/>
    </source>
</evidence>
<reference evidence="10 11" key="1">
    <citation type="journal article" date="2010" name="BMC Genomics">
        <title>Metabolic flexibility revealed in the genome of the cyst-forming alpha-1 proteobacterium Rhodospirillum centenum.</title>
        <authorList>
            <person name="Lu Y.K."/>
            <person name="Marden J."/>
            <person name="Han M."/>
            <person name="Swingley W.D."/>
            <person name="Mastrian S.D."/>
            <person name="Chowdhury S.R."/>
            <person name="Hao J."/>
            <person name="Helmy T."/>
            <person name="Kim S."/>
            <person name="Kurdoglu A.A."/>
            <person name="Matthies H.J."/>
            <person name="Rollo D."/>
            <person name="Stothard P."/>
            <person name="Blankenship R.E."/>
            <person name="Bauer C.E."/>
            <person name="Touchman J.W."/>
        </authorList>
    </citation>
    <scope>NUCLEOTIDE SEQUENCE [LARGE SCALE GENOMIC DNA]</scope>
    <source>
        <strain evidence="11">ATCC 51521 / SW</strain>
    </source>
</reference>
<comment type="function">
    <text evidence="2">Catalyzes the epimerization of the C3' and C5'positions of dTDP-6-deoxy-D-xylo-4-hexulose, forming dTDP-6-deoxy-L-lyxo-4-hexulose.</text>
</comment>
<dbReference type="CDD" id="cd00438">
    <property type="entry name" value="cupin_RmlC"/>
    <property type="match status" value="1"/>
</dbReference>
<evidence type="ECO:0000256" key="5">
    <source>
        <dbReference type="ARBA" id="ARBA00029758"/>
    </source>
</evidence>
<dbReference type="GO" id="GO:0000271">
    <property type="term" value="P:polysaccharide biosynthetic process"/>
    <property type="evidence" value="ECO:0007669"/>
    <property type="project" value="TreeGrafter"/>
</dbReference>
<evidence type="ECO:0000256" key="3">
    <source>
        <dbReference type="ARBA" id="ARBA00012098"/>
    </source>
</evidence>
<dbReference type="Pfam" id="PF00908">
    <property type="entry name" value="dTDP_sugar_isom"/>
    <property type="match status" value="1"/>
</dbReference>
<gene>
    <name evidence="10" type="ordered locus">RC1_3987</name>
</gene>
<dbReference type="InterPro" id="IPR011051">
    <property type="entry name" value="RmlC_Cupin_sf"/>
</dbReference>